<keyword evidence="5" id="KW-0460">Magnesium</keyword>
<dbReference type="GO" id="GO:0003964">
    <property type="term" value="F:RNA-directed DNA polymerase activity"/>
    <property type="evidence" value="ECO:0007669"/>
    <property type="project" value="UniProtKB-KW"/>
</dbReference>
<sequence length="290" mass="33476">MLDINKLCRILLISQKELNHLLENIDKYYYLISNPKLDKAGIPLIGKNGKPRTRDLYPSVKLLKDVQKRIYNNLLKKIKLPDYAFGGIAKRDNILNAKMHQGNKFFFNTDLRNFYPGITHNQVFDMFMKRKFSPTISSILTKLTTYKGSLPQGTPTSPYLANLAFYSAGNEIDILTREHGLIFTTFVDDITISSKTNFQHLINEVMAIIISKGFKISHNKTFYQTKHPKVTNIIVKNNGLYLAESYKKKIDAFEDKETPEAKGTINYYKRVHKISKTKSVKLKEKVFQKL</sequence>
<keyword evidence="6 11" id="KW-0695">RNA-directed DNA polymerase</keyword>
<dbReference type="PRINTS" id="PR00866">
    <property type="entry name" value="RNADNAPOLMS"/>
</dbReference>
<dbReference type="PANTHER" id="PTHR34047">
    <property type="entry name" value="NUCLEAR INTRON MATURASE 1, MITOCHONDRIAL-RELATED"/>
    <property type="match status" value="1"/>
</dbReference>
<evidence type="ECO:0000256" key="4">
    <source>
        <dbReference type="ARBA" id="ARBA00022723"/>
    </source>
</evidence>
<dbReference type="Proteomes" id="UP001214530">
    <property type="component" value="Chromosome"/>
</dbReference>
<feature type="domain" description="Reverse transcriptase" evidence="10">
    <location>
        <begin position="26"/>
        <end position="234"/>
    </location>
</feature>
<dbReference type="SUPFAM" id="SSF56672">
    <property type="entry name" value="DNA/RNA polymerases"/>
    <property type="match status" value="1"/>
</dbReference>
<comment type="similarity">
    <text evidence="8">Belongs to the bacterial reverse transcriptase family.</text>
</comment>
<protein>
    <recommendedName>
        <fullName evidence="1">RNA-directed DNA polymerase</fullName>
        <ecNumber evidence="1">2.7.7.49</ecNumber>
    </recommendedName>
</protein>
<dbReference type="InterPro" id="IPR000123">
    <property type="entry name" value="Reverse_transcriptase_msDNA"/>
</dbReference>
<evidence type="ECO:0000256" key="9">
    <source>
        <dbReference type="ARBA" id="ARBA00048173"/>
    </source>
</evidence>
<dbReference type="GO" id="GO:0046872">
    <property type="term" value="F:metal ion binding"/>
    <property type="evidence" value="ECO:0007669"/>
    <property type="project" value="UniProtKB-KW"/>
</dbReference>
<evidence type="ECO:0000259" key="10">
    <source>
        <dbReference type="PROSITE" id="PS50878"/>
    </source>
</evidence>
<evidence type="ECO:0000256" key="6">
    <source>
        <dbReference type="ARBA" id="ARBA00022918"/>
    </source>
</evidence>
<keyword evidence="3" id="KW-0548">Nucleotidyltransferase</keyword>
<dbReference type="GO" id="GO:0051607">
    <property type="term" value="P:defense response to virus"/>
    <property type="evidence" value="ECO:0007669"/>
    <property type="project" value="UniProtKB-KW"/>
</dbReference>
<dbReference type="InterPro" id="IPR000477">
    <property type="entry name" value="RT_dom"/>
</dbReference>
<dbReference type="Gene3D" id="3.30.70.270">
    <property type="match status" value="1"/>
</dbReference>
<organism evidence="11 12">
    <name type="scientific">Candidatus Pedobacter colombiensis</name>
    <dbReference type="NCBI Taxonomy" id="3121371"/>
    <lineage>
        <taxon>Bacteria</taxon>
        <taxon>Pseudomonadati</taxon>
        <taxon>Bacteroidota</taxon>
        <taxon>Sphingobacteriia</taxon>
        <taxon>Sphingobacteriales</taxon>
        <taxon>Sphingobacteriaceae</taxon>
        <taxon>Pedobacter</taxon>
    </lineage>
</organism>
<evidence type="ECO:0000256" key="2">
    <source>
        <dbReference type="ARBA" id="ARBA00022679"/>
    </source>
</evidence>
<evidence type="ECO:0000256" key="1">
    <source>
        <dbReference type="ARBA" id="ARBA00012493"/>
    </source>
</evidence>
<evidence type="ECO:0000256" key="5">
    <source>
        <dbReference type="ARBA" id="ARBA00022842"/>
    </source>
</evidence>
<dbReference type="Pfam" id="PF00078">
    <property type="entry name" value="RVT_1"/>
    <property type="match status" value="1"/>
</dbReference>
<dbReference type="InterPro" id="IPR043502">
    <property type="entry name" value="DNA/RNA_pol_sf"/>
</dbReference>
<dbReference type="InterPro" id="IPR043128">
    <property type="entry name" value="Rev_trsase/Diguanyl_cyclase"/>
</dbReference>
<dbReference type="GO" id="GO:0003723">
    <property type="term" value="F:RNA binding"/>
    <property type="evidence" value="ECO:0007669"/>
    <property type="project" value="InterPro"/>
</dbReference>
<evidence type="ECO:0000256" key="8">
    <source>
        <dbReference type="ARBA" id="ARBA00034120"/>
    </source>
</evidence>
<dbReference type="AlphaFoldDB" id="A0AAJ5W620"/>
<gene>
    <name evidence="11" type="ORF">P0Y49_17930</name>
</gene>
<accession>A0AAJ5W620</accession>
<evidence type="ECO:0000256" key="3">
    <source>
        <dbReference type="ARBA" id="ARBA00022695"/>
    </source>
</evidence>
<name>A0AAJ5W620_9SPHI</name>
<evidence type="ECO:0000313" key="12">
    <source>
        <dbReference type="Proteomes" id="UP001214530"/>
    </source>
</evidence>
<dbReference type="PANTHER" id="PTHR34047:SF7">
    <property type="entry name" value="RNA-DIRECTED DNA POLYMERASE"/>
    <property type="match status" value="1"/>
</dbReference>
<dbReference type="EC" id="2.7.7.49" evidence="1"/>
<keyword evidence="4" id="KW-0479">Metal-binding</keyword>
<dbReference type="EMBL" id="CP119313">
    <property type="protein sequence ID" value="WEK18669.1"/>
    <property type="molecule type" value="Genomic_DNA"/>
</dbReference>
<proteinExistence type="inferred from homology"/>
<reference evidence="11" key="1">
    <citation type="submission" date="2023-03" db="EMBL/GenBank/DDBJ databases">
        <title>Andean soil-derived lignocellulolytic bacterial consortium as a source of novel taxa and putative plastic-active enzymes.</title>
        <authorList>
            <person name="Diaz-Garcia L."/>
            <person name="Chuvochina M."/>
            <person name="Feuerriegel G."/>
            <person name="Bunk B."/>
            <person name="Sproer C."/>
            <person name="Streit W.R."/>
            <person name="Rodriguez L.M."/>
            <person name="Overmann J."/>
            <person name="Jimenez D.J."/>
        </authorList>
    </citation>
    <scope>NUCLEOTIDE SEQUENCE</scope>
    <source>
        <strain evidence="11">MAG 3858</strain>
    </source>
</reference>
<comment type="catalytic activity">
    <reaction evidence="9">
        <text>DNA(n) + a 2'-deoxyribonucleoside 5'-triphosphate = DNA(n+1) + diphosphate</text>
        <dbReference type="Rhea" id="RHEA:22508"/>
        <dbReference type="Rhea" id="RHEA-COMP:17339"/>
        <dbReference type="Rhea" id="RHEA-COMP:17340"/>
        <dbReference type="ChEBI" id="CHEBI:33019"/>
        <dbReference type="ChEBI" id="CHEBI:61560"/>
        <dbReference type="ChEBI" id="CHEBI:173112"/>
        <dbReference type="EC" id="2.7.7.49"/>
    </reaction>
</comment>
<evidence type="ECO:0000256" key="7">
    <source>
        <dbReference type="ARBA" id="ARBA00023118"/>
    </source>
</evidence>
<dbReference type="InterPro" id="IPR051083">
    <property type="entry name" value="GrpII_Intron_Splice-Mob/Def"/>
</dbReference>
<keyword evidence="7" id="KW-0051">Antiviral defense</keyword>
<dbReference type="PROSITE" id="PS50878">
    <property type="entry name" value="RT_POL"/>
    <property type="match status" value="1"/>
</dbReference>
<evidence type="ECO:0000313" key="11">
    <source>
        <dbReference type="EMBL" id="WEK18669.1"/>
    </source>
</evidence>
<keyword evidence="2" id="KW-0808">Transferase</keyword>
<dbReference type="CDD" id="cd03487">
    <property type="entry name" value="RT_Bac_retron_II"/>
    <property type="match status" value="1"/>
</dbReference>